<dbReference type="PANTHER" id="PTHR30548:SF3">
    <property type="entry name" value="2-HYDROXYACYL-COA DEHYDRATASE"/>
    <property type="match status" value="1"/>
</dbReference>
<dbReference type="EMBL" id="QZKI01000048">
    <property type="protein sequence ID" value="RJP72168.1"/>
    <property type="molecule type" value="Genomic_DNA"/>
</dbReference>
<proteinExistence type="inferred from homology"/>
<reference evidence="2 3" key="1">
    <citation type="journal article" date="2017" name="ISME J.">
        <title>Energy and carbon metabolisms in a deep terrestrial subsurface fluid microbial community.</title>
        <authorList>
            <person name="Momper L."/>
            <person name="Jungbluth S.P."/>
            <person name="Lee M.D."/>
            <person name="Amend J.P."/>
        </authorList>
    </citation>
    <scope>NUCLEOTIDE SEQUENCE [LARGE SCALE GENOMIC DNA]</scope>
    <source>
        <strain evidence="2">SURF_17</strain>
    </source>
</reference>
<accession>A0A419F1T3</accession>
<dbReference type="AlphaFoldDB" id="A0A419F1T3"/>
<evidence type="ECO:0000313" key="3">
    <source>
        <dbReference type="Proteomes" id="UP000285961"/>
    </source>
</evidence>
<sequence length="351" mass="39649">MTRRVGITSTIPVEVVLAAGDVPVDLNNVFISDPDPSRFIRYAEEAGYPRNICGWVKGLFGLVMSTRCVDTVIALTQGDCSSTLALVETLMVNDVPVIPFEYPFARDRDVLHLQVEKLARALDTSMSAAQQWVEKLQPLRDKLSEIDRLTWREGVVSGGENDAFLTSASDFEGSVQRFERKVDDFLARARSRGPISAEARIGYIGVPPIWNDFYEFIELQGAHVVFNEMQRQFSMPFDSPDIVDRYIAYTYPYGVFPRLVDIEAAISERALDGLIHYTQSFCFRQIEDLIFRKKLLLPILTLEGDQPGPLDGRTKLRINAFIEMIRKKRTECSTSLPVQGQWLPSNTGKDL</sequence>
<dbReference type="InterPro" id="IPR010327">
    <property type="entry name" value="FldB/FldC_alpha/beta"/>
</dbReference>
<evidence type="ECO:0000256" key="1">
    <source>
        <dbReference type="ARBA" id="ARBA00005806"/>
    </source>
</evidence>
<dbReference type="Gene3D" id="3.40.50.11890">
    <property type="match status" value="1"/>
</dbReference>
<comment type="similarity">
    <text evidence="1">Belongs to the FldB/FldC dehydratase alpha/beta subunit family.</text>
</comment>
<evidence type="ECO:0000313" key="2">
    <source>
        <dbReference type="EMBL" id="RJP72168.1"/>
    </source>
</evidence>
<dbReference type="Pfam" id="PF06050">
    <property type="entry name" value="HGD-D"/>
    <property type="match status" value="1"/>
</dbReference>
<organism evidence="2 3">
    <name type="scientific">Candidatus Abyssobacteria bacterium SURF_17</name>
    <dbReference type="NCBI Taxonomy" id="2093361"/>
    <lineage>
        <taxon>Bacteria</taxon>
        <taxon>Pseudomonadati</taxon>
        <taxon>Candidatus Hydrogenedentota</taxon>
        <taxon>Candidatus Abyssobacteria</taxon>
    </lineage>
</organism>
<comment type="caution">
    <text evidence="2">The sequence shown here is derived from an EMBL/GenBank/DDBJ whole genome shotgun (WGS) entry which is preliminary data.</text>
</comment>
<dbReference type="Gene3D" id="3.40.50.11900">
    <property type="match status" value="1"/>
</dbReference>
<gene>
    <name evidence="2" type="ORF">C4532_06435</name>
</gene>
<name>A0A419F1T3_9BACT</name>
<dbReference type="Proteomes" id="UP000285961">
    <property type="component" value="Unassembled WGS sequence"/>
</dbReference>
<protein>
    <submittedName>
        <fullName evidence="2">2-hydroxyacyl-CoA dehydratase</fullName>
    </submittedName>
</protein>
<dbReference type="PANTHER" id="PTHR30548">
    <property type="entry name" value="2-HYDROXYGLUTARYL-COA DEHYDRATASE, D-COMPONENT-RELATED"/>
    <property type="match status" value="1"/>
</dbReference>